<sequence>MEESSILKRKPIIVTLTSIPPRYENLPRRFAALERQTVAPDLVELYLPKSYRRFPGPRPALPPLPDWVKVIDVEEDLGPATKILPATSKWYSHDVDLLLCDDDRLQDRQWISRLARTRLERPRDIICERAWNIDERFGIARKELHHPRARLAKDGGRSFWYRLVKRLTLKKLYHQVPRRIYDCPGYADVFEGFLGVLVPPQAFHGDVWNIPDIVWTVDDVWLSGMALVNGYRVWANGIPRPVYHDGVCDKIAALRDFSVSGVGRGDADRLAVDFLREKYGIWQ</sequence>
<gene>
    <name evidence="1" type="ordered locus">Ppro_2761</name>
</gene>
<evidence type="ECO:0008006" key="3">
    <source>
        <dbReference type="Google" id="ProtNLM"/>
    </source>
</evidence>
<keyword evidence="2" id="KW-1185">Reference proteome</keyword>
<organism evidence="1 2">
    <name type="scientific">Pelobacter propionicus (strain DSM 2379 / NBRC 103807 / OttBd1)</name>
    <dbReference type="NCBI Taxonomy" id="338966"/>
    <lineage>
        <taxon>Bacteria</taxon>
        <taxon>Pseudomonadati</taxon>
        <taxon>Thermodesulfobacteriota</taxon>
        <taxon>Desulfuromonadia</taxon>
        <taxon>Desulfuromonadales</taxon>
        <taxon>Desulfuromonadaceae</taxon>
        <taxon>Pelobacter</taxon>
    </lineage>
</organism>
<dbReference type="HOGENOM" id="CLU_1014951_0_0_7"/>
<evidence type="ECO:0000313" key="1">
    <source>
        <dbReference type="EMBL" id="ABL00361.1"/>
    </source>
</evidence>
<dbReference type="eggNOG" id="COG0463">
    <property type="taxonomic scope" value="Bacteria"/>
</dbReference>
<dbReference type="Proteomes" id="UP000006732">
    <property type="component" value="Chromosome"/>
</dbReference>
<dbReference type="EMBL" id="CP000482">
    <property type="protein sequence ID" value="ABL00361.1"/>
    <property type="molecule type" value="Genomic_DNA"/>
</dbReference>
<dbReference type="STRING" id="338966.Ppro_2761"/>
<evidence type="ECO:0000313" key="2">
    <source>
        <dbReference type="Proteomes" id="UP000006732"/>
    </source>
</evidence>
<dbReference type="KEGG" id="ppd:Ppro_2761"/>
<dbReference type="AlphaFoldDB" id="A1ASP0"/>
<reference evidence="1 2" key="1">
    <citation type="submission" date="2006-10" db="EMBL/GenBank/DDBJ databases">
        <title>Complete sequence of chromosome of Pelobacter propionicus DSM 2379.</title>
        <authorList>
            <consortium name="US DOE Joint Genome Institute"/>
            <person name="Copeland A."/>
            <person name="Lucas S."/>
            <person name="Lapidus A."/>
            <person name="Barry K."/>
            <person name="Detter J.C."/>
            <person name="Glavina del Rio T."/>
            <person name="Hammon N."/>
            <person name="Israni S."/>
            <person name="Dalin E."/>
            <person name="Tice H."/>
            <person name="Pitluck S."/>
            <person name="Saunders E."/>
            <person name="Brettin T."/>
            <person name="Bruce D."/>
            <person name="Han C."/>
            <person name="Tapia R."/>
            <person name="Schmutz J."/>
            <person name="Larimer F."/>
            <person name="Land M."/>
            <person name="Hauser L."/>
            <person name="Kyrpides N."/>
            <person name="Kim E."/>
            <person name="Lovley D."/>
            <person name="Richardson P."/>
        </authorList>
    </citation>
    <scope>NUCLEOTIDE SEQUENCE [LARGE SCALE GENOMIC DNA]</scope>
    <source>
        <strain evidence="2">DSM 2379 / NBRC 103807 / OttBd1</strain>
    </source>
</reference>
<proteinExistence type="predicted"/>
<accession>A1ASP0</accession>
<protein>
    <recommendedName>
        <fullName evidence="3">Glycosyltransferase</fullName>
    </recommendedName>
</protein>
<name>A1ASP0_PELPD</name>